<sequence>MLIAERIAYENAVEDCIRAVSRATDGNEADVLVDVFRALRSVMPEKSVRVLQPVQVNYLEQLQRLAQRAWFDKHGHGSGLSGVTADAVAGIETPIGMFRAVIWRRPWAGKRGDRLCWSTEYYLNDEAIVLDEIRAAGLAKGVRQRRAEAGVLPRRKKKEQAR</sequence>
<evidence type="ECO:0000313" key="1">
    <source>
        <dbReference type="EMBL" id="MBA9018586.1"/>
    </source>
</evidence>
<keyword evidence="2" id="KW-1185">Reference proteome</keyword>
<dbReference type="EMBL" id="JACJHZ010000002">
    <property type="protein sequence ID" value="MBA9018586.1"/>
    <property type="molecule type" value="Genomic_DNA"/>
</dbReference>
<dbReference type="RefSeq" id="WP_182573433.1">
    <property type="nucleotide sequence ID" value="NZ_JACJHY010000002.1"/>
</dbReference>
<dbReference type="Proteomes" id="UP000587524">
    <property type="component" value="Unassembled WGS sequence"/>
</dbReference>
<accession>A0ABR6C0T2</accession>
<proteinExistence type="predicted"/>
<gene>
    <name evidence="1" type="ORF">HNQ97_000572</name>
</gene>
<protein>
    <submittedName>
        <fullName evidence="1">Uncharacterized protein</fullName>
    </submittedName>
</protein>
<organism evidence="1 2">
    <name type="scientific">Aminobacter ciceronei</name>
    <dbReference type="NCBI Taxonomy" id="150723"/>
    <lineage>
        <taxon>Bacteria</taxon>
        <taxon>Pseudomonadati</taxon>
        <taxon>Pseudomonadota</taxon>
        <taxon>Alphaproteobacteria</taxon>
        <taxon>Hyphomicrobiales</taxon>
        <taxon>Phyllobacteriaceae</taxon>
        <taxon>Aminobacter</taxon>
    </lineage>
</organism>
<reference evidence="1 2" key="1">
    <citation type="submission" date="2020-08" db="EMBL/GenBank/DDBJ databases">
        <title>Genomic Encyclopedia of Type Strains, Phase IV (KMG-IV): sequencing the most valuable type-strain genomes for metagenomic binning, comparative biology and taxonomic classification.</title>
        <authorList>
            <person name="Goeker M."/>
        </authorList>
    </citation>
    <scope>NUCLEOTIDE SEQUENCE [LARGE SCALE GENOMIC DNA]</scope>
    <source>
        <strain evidence="1 2">DSM 17455</strain>
    </source>
</reference>
<name>A0ABR6C0T2_9HYPH</name>
<evidence type="ECO:0000313" key="2">
    <source>
        <dbReference type="Proteomes" id="UP000587524"/>
    </source>
</evidence>
<comment type="caution">
    <text evidence="1">The sequence shown here is derived from an EMBL/GenBank/DDBJ whole genome shotgun (WGS) entry which is preliminary data.</text>
</comment>